<comment type="caution">
    <text evidence="1">The sequence shown here is derived from an EMBL/GenBank/DDBJ whole genome shotgun (WGS) entry which is preliminary data.</text>
</comment>
<protein>
    <submittedName>
        <fullName evidence="1">Uncharacterized protein</fullName>
    </submittedName>
</protein>
<dbReference type="STRING" id="1802583.A2311_05770"/>
<reference evidence="1 2" key="1">
    <citation type="journal article" date="2016" name="Nat. Commun.">
        <title>Thousands of microbial genomes shed light on interconnected biogeochemical processes in an aquifer system.</title>
        <authorList>
            <person name="Anantharaman K."/>
            <person name="Brown C.T."/>
            <person name="Hug L.A."/>
            <person name="Sharon I."/>
            <person name="Castelle C.J."/>
            <person name="Probst A.J."/>
            <person name="Thomas B.C."/>
            <person name="Singh A."/>
            <person name="Wilkins M.J."/>
            <person name="Karaoz U."/>
            <person name="Brodie E.L."/>
            <person name="Williams K.H."/>
            <person name="Hubbard S.S."/>
            <person name="Banfield J.F."/>
        </authorList>
    </citation>
    <scope>NUCLEOTIDE SEQUENCE [LARGE SCALE GENOMIC DNA]</scope>
</reference>
<dbReference type="AlphaFoldDB" id="A0A1F4TUE3"/>
<name>A0A1F4TUE3_UNCSA</name>
<evidence type="ECO:0000313" key="2">
    <source>
        <dbReference type="Proteomes" id="UP000178951"/>
    </source>
</evidence>
<proteinExistence type="predicted"/>
<evidence type="ECO:0000313" key="1">
    <source>
        <dbReference type="EMBL" id="OGC36229.1"/>
    </source>
</evidence>
<dbReference type="EMBL" id="MEUF01000018">
    <property type="protein sequence ID" value="OGC36229.1"/>
    <property type="molecule type" value="Genomic_DNA"/>
</dbReference>
<sequence length="289" mass="32950">MSISIKQAGQIYQPHCQAVGINWREYDHKLIQNIGLTREHNDANIGFALQQRPEAHVLILGSGRCRDFSLAPIVQRARSVTLVDLRDSPLKAAFRALPGNLQPRVQLVTADLSPFDTNDYYRRVADILRSTTNPLTGVSQFLRLLSRELPLDRDPLTWLDTRPDIVLLIGTISPMFYDYIVQFANLGAQRWGPFNGDGLFPTNRYFRDAVEKRFFQAFTGHLAQNVSPTALTYGVFYREIDWEEIYDVAYYRDCFSPGFQQCETPLPHPIPEQIPAIGHSNHGLLFEKA</sequence>
<gene>
    <name evidence="1" type="ORF">A2311_05770</name>
</gene>
<accession>A0A1F4TUE3</accession>
<organism evidence="1 2">
    <name type="scientific">candidate division WOR-1 bacterium RIFOXYB2_FULL_48_7</name>
    <dbReference type="NCBI Taxonomy" id="1802583"/>
    <lineage>
        <taxon>Bacteria</taxon>
        <taxon>Bacillati</taxon>
        <taxon>Saganbacteria</taxon>
    </lineage>
</organism>
<dbReference type="Proteomes" id="UP000178951">
    <property type="component" value="Unassembled WGS sequence"/>
</dbReference>